<dbReference type="RefSeq" id="WP_023550980.1">
    <property type="nucleotide sequence ID" value="NZ_CM002285.1"/>
</dbReference>
<accession>V6JYK1</accession>
<comment type="caution">
    <text evidence="2">The sequence shown here is derived from an EMBL/GenBank/DDBJ whole genome shotgun (WGS) entry which is preliminary data.</text>
</comment>
<dbReference type="Proteomes" id="UP000017984">
    <property type="component" value="Chromosome"/>
</dbReference>
<dbReference type="HOGENOM" id="CLU_2182551_0_0_11"/>
<keyword evidence="3" id="KW-1185">Reference proteome</keyword>
<proteinExistence type="predicted"/>
<feature type="compositionally biased region" description="Low complexity" evidence="1">
    <location>
        <begin position="29"/>
        <end position="48"/>
    </location>
</feature>
<dbReference type="PATRIC" id="fig|1352936.5.peg.6537"/>
<reference evidence="2 3" key="1">
    <citation type="journal article" date="2014" name="Genome Announc.">
        <title>Draft Genome Sequence of Streptomyces roseochromogenes subsp. oscitans DS 12.976, Producer of the Aminocoumarin Antibiotic Clorobiocin.</title>
        <authorList>
            <person name="Ruckert C."/>
            <person name="Kalinowski J."/>
            <person name="Heide L."/>
            <person name="Apel A.K."/>
        </authorList>
    </citation>
    <scope>NUCLEOTIDE SEQUENCE [LARGE SCALE GENOMIC DNA]</scope>
    <source>
        <strain evidence="2 3">DS 12.976</strain>
    </source>
</reference>
<organism evidence="2 3">
    <name type="scientific">Streptomyces roseochromogenus subsp. oscitans DS 12.976</name>
    <dbReference type="NCBI Taxonomy" id="1352936"/>
    <lineage>
        <taxon>Bacteria</taxon>
        <taxon>Bacillati</taxon>
        <taxon>Actinomycetota</taxon>
        <taxon>Actinomycetes</taxon>
        <taxon>Kitasatosporales</taxon>
        <taxon>Streptomycetaceae</taxon>
        <taxon>Streptomyces</taxon>
    </lineage>
</organism>
<gene>
    <name evidence="2" type="ORF">M878_31400</name>
</gene>
<dbReference type="EMBL" id="AWQX01000269">
    <property type="protein sequence ID" value="EST24191.1"/>
    <property type="molecule type" value="Genomic_DNA"/>
</dbReference>
<evidence type="ECO:0000256" key="1">
    <source>
        <dbReference type="SAM" id="MobiDB-lite"/>
    </source>
</evidence>
<evidence type="ECO:0000313" key="2">
    <source>
        <dbReference type="EMBL" id="EST24191.1"/>
    </source>
</evidence>
<name>V6JYK1_STRRC</name>
<dbReference type="OrthoDB" id="9909848at2"/>
<evidence type="ECO:0000313" key="3">
    <source>
        <dbReference type="Proteomes" id="UP000017984"/>
    </source>
</evidence>
<dbReference type="STRING" id="1352936.M878_31400"/>
<feature type="region of interest" description="Disordered" evidence="1">
    <location>
        <begin position="27"/>
        <end position="109"/>
    </location>
</feature>
<protein>
    <submittedName>
        <fullName evidence="2">Uncharacterized protein</fullName>
    </submittedName>
</protein>
<dbReference type="AlphaFoldDB" id="V6JYK1"/>
<sequence>MRLNLPPQAAIDRKRDRYHPYLLSYVLTDDSSGDSSDNSPGGSSGNSSRAPGAVRTVTPRDSLLPPGGPARDSNAFVLEVQPGGLFGHDPGDPAPLCRSTRGGCPPSRR</sequence>